<keyword evidence="8" id="KW-0804">Transcription</keyword>
<evidence type="ECO:0000259" key="11">
    <source>
        <dbReference type="PROSITE" id="PS01124"/>
    </source>
</evidence>
<dbReference type="PROSITE" id="PS01124">
    <property type="entry name" value="HTH_ARAC_FAMILY_2"/>
    <property type="match status" value="1"/>
</dbReference>
<dbReference type="Pfam" id="PF12833">
    <property type="entry name" value="HTH_18"/>
    <property type="match status" value="1"/>
</dbReference>
<evidence type="ECO:0000256" key="8">
    <source>
        <dbReference type="ARBA" id="ARBA00023163"/>
    </source>
</evidence>
<evidence type="ECO:0000256" key="3">
    <source>
        <dbReference type="ARBA" id="ARBA00022553"/>
    </source>
</evidence>
<dbReference type="SMART" id="SM00342">
    <property type="entry name" value="HTH_ARAC"/>
    <property type="match status" value="1"/>
</dbReference>
<dbReference type="PRINTS" id="PR00344">
    <property type="entry name" value="BCTRLSENSOR"/>
</dbReference>
<dbReference type="EMBL" id="AQHW01000002">
    <property type="protein sequence ID" value="KKB60403.1"/>
    <property type="molecule type" value="Genomic_DNA"/>
</dbReference>
<dbReference type="GO" id="GO:0043565">
    <property type="term" value="F:sequence-specific DNA binding"/>
    <property type="evidence" value="ECO:0007669"/>
    <property type="project" value="InterPro"/>
</dbReference>
<dbReference type="GO" id="GO:0000155">
    <property type="term" value="F:phosphorelay sensor kinase activity"/>
    <property type="evidence" value="ECO:0007669"/>
    <property type="project" value="InterPro"/>
</dbReference>
<dbReference type="InterPro" id="IPR005467">
    <property type="entry name" value="His_kinase_dom"/>
</dbReference>
<dbReference type="STRING" id="1203610.HMPREF1536_00283"/>
<dbReference type="SMART" id="SM00388">
    <property type="entry name" value="HisKA"/>
    <property type="match status" value="1"/>
</dbReference>
<dbReference type="CDD" id="cd00082">
    <property type="entry name" value="HisKA"/>
    <property type="match status" value="1"/>
</dbReference>
<evidence type="ECO:0000259" key="13">
    <source>
        <dbReference type="PROSITE" id="PS50110"/>
    </source>
</evidence>
<dbReference type="SUPFAM" id="SSF47384">
    <property type="entry name" value="Homodimeric domain of signal transducing histidine kinase"/>
    <property type="match status" value="1"/>
</dbReference>
<dbReference type="InterPro" id="IPR018060">
    <property type="entry name" value="HTH_AraC"/>
</dbReference>
<dbReference type="Proteomes" id="UP000033035">
    <property type="component" value="Unassembled WGS sequence"/>
</dbReference>
<dbReference type="PROSITE" id="PS50109">
    <property type="entry name" value="HIS_KIN"/>
    <property type="match status" value="1"/>
</dbReference>
<dbReference type="InterPro" id="IPR013783">
    <property type="entry name" value="Ig-like_fold"/>
</dbReference>
<dbReference type="Gene3D" id="1.10.287.130">
    <property type="match status" value="1"/>
</dbReference>
<dbReference type="Gene3D" id="2.60.40.10">
    <property type="entry name" value="Immunoglobulins"/>
    <property type="match status" value="1"/>
</dbReference>
<dbReference type="InterPro" id="IPR004358">
    <property type="entry name" value="Sig_transdc_His_kin-like_C"/>
</dbReference>
<dbReference type="Gene3D" id="3.30.565.10">
    <property type="entry name" value="Histidine kinase-like ATPase, C-terminal domain"/>
    <property type="match status" value="1"/>
</dbReference>
<dbReference type="FunFam" id="2.60.40.10:FF:000791">
    <property type="entry name" value="Two-component system sensor histidine kinase/response regulator"/>
    <property type="match status" value="1"/>
</dbReference>
<keyword evidence="3 9" id="KW-0597">Phosphoprotein</keyword>
<keyword evidence="4" id="KW-0808">Transferase</keyword>
<dbReference type="PANTHER" id="PTHR43547">
    <property type="entry name" value="TWO-COMPONENT HISTIDINE KINASE"/>
    <property type="match status" value="1"/>
</dbReference>
<dbReference type="Gene3D" id="2.130.10.10">
    <property type="entry name" value="YVTN repeat-like/Quinoprotein amine dehydrogenase"/>
    <property type="match status" value="2"/>
</dbReference>
<dbReference type="Gene3D" id="1.10.10.60">
    <property type="entry name" value="Homeodomain-like"/>
    <property type="match status" value="1"/>
</dbReference>
<dbReference type="CDD" id="cd00075">
    <property type="entry name" value="HATPase"/>
    <property type="match status" value="1"/>
</dbReference>
<dbReference type="CDD" id="cd17574">
    <property type="entry name" value="REC_OmpR"/>
    <property type="match status" value="1"/>
</dbReference>
<dbReference type="PANTHER" id="PTHR43547:SF2">
    <property type="entry name" value="HYBRID SIGNAL TRANSDUCTION HISTIDINE KINASE C"/>
    <property type="match status" value="1"/>
</dbReference>
<evidence type="ECO:0000256" key="2">
    <source>
        <dbReference type="ARBA" id="ARBA00012438"/>
    </source>
</evidence>
<dbReference type="Pfam" id="PF00072">
    <property type="entry name" value="Response_reg"/>
    <property type="match status" value="1"/>
</dbReference>
<dbReference type="Pfam" id="PF07495">
    <property type="entry name" value="Y_Y_Y"/>
    <property type="match status" value="1"/>
</dbReference>
<evidence type="ECO:0000256" key="4">
    <source>
        <dbReference type="ARBA" id="ARBA00022679"/>
    </source>
</evidence>
<dbReference type="FunFam" id="3.30.565.10:FF:000006">
    <property type="entry name" value="Sensor histidine kinase WalK"/>
    <property type="match status" value="1"/>
</dbReference>
<gene>
    <name evidence="14" type="ORF">HMPREF1536_00283</name>
</gene>
<dbReference type="InterPro" id="IPR011047">
    <property type="entry name" value="Quinoprotein_ADH-like_sf"/>
</dbReference>
<feature type="domain" description="Histidine kinase" evidence="12">
    <location>
        <begin position="841"/>
        <end position="1080"/>
    </location>
</feature>
<organism evidence="14 15">
    <name type="scientific">Parabacteroides gordonii MS-1 = DSM 23371</name>
    <dbReference type="NCBI Taxonomy" id="1203610"/>
    <lineage>
        <taxon>Bacteria</taxon>
        <taxon>Pseudomonadati</taxon>
        <taxon>Bacteroidota</taxon>
        <taxon>Bacteroidia</taxon>
        <taxon>Bacteroidales</taxon>
        <taxon>Tannerellaceae</taxon>
        <taxon>Parabacteroides</taxon>
    </lineage>
</organism>
<comment type="caution">
    <text evidence="14">The sequence shown here is derived from an EMBL/GenBank/DDBJ whole genome shotgun (WGS) entry which is preliminary data.</text>
</comment>
<proteinExistence type="predicted"/>
<evidence type="ECO:0000256" key="9">
    <source>
        <dbReference type="PROSITE-ProRule" id="PRU00169"/>
    </source>
</evidence>
<feature type="modified residue" description="4-aspartylphosphate" evidence="9">
    <location>
        <position position="1164"/>
    </location>
</feature>
<dbReference type="SUPFAM" id="SSF55874">
    <property type="entry name" value="ATPase domain of HSP90 chaperone/DNA topoisomerase II/histidine kinase"/>
    <property type="match status" value="1"/>
</dbReference>
<evidence type="ECO:0000259" key="12">
    <source>
        <dbReference type="PROSITE" id="PS50109"/>
    </source>
</evidence>
<dbReference type="SUPFAM" id="SSF50998">
    <property type="entry name" value="Quinoprotein alcohol dehydrogenase-like"/>
    <property type="match status" value="2"/>
</dbReference>
<evidence type="ECO:0000256" key="7">
    <source>
        <dbReference type="ARBA" id="ARBA00023125"/>
    </source>
</evidence>
<dbReference type="InterPro" id="IPR009057">
    <property type="entry name" value="Homeodomain-like_sf"/>
</dbReference>
<dbReference type="SMART" id="SM00387">
    <property type="entry name" value="HATPase_c"/>
    <property type="match status" value="1"/>
</dbReference>
<dbReference type="PROSITE" id="PS00041">
    <property type="entry name" value="HTH_ARAC_FAMILY_1"/>
    <property type="match status" value="1"/>
</dbReference>
<evidence type="ECO:0000313" key="15">
    <source>
        <dbReference type="Proteomes" id="UP000033035"/>
    </source>
</evidence>
<keyword evidence="7" id="KW-0238">DNA-binding</keyword>
<feature type="coiled-coil region" evidence="10">
    <location>
        <begin position="802"/>
        <end position="834"/>
    </location>
</feature>
<dbReference type="Pfam" id="PF00512">
    <property type="entry name" value="HisKA"/>
    <property type="match status" value="1"/>
</dbReference>
<keyword evidence="5" id="KW-0418">Kinase</keyword>
<dbReference type="InterPro" id="IPR011110">
    <property type="entry name" value="Reg_prop"/>
</dbReference>
<accession>A0A0F5JRI5</accession>
<dbReference type="Pfam" id="PF02518">
    <property type="entry name" value="HATPase_c"/>
    <property type="match status" value="1"/>
</dbReference>
<comment type="catalytic activity">
    <reaction evidence="1">
        <text>ATP + protein L-histidine = ADP + protein N-phospho-L-histidine.</text>
        <dbReference type="EC" id="2.7.13.3"/>
    </reaction>
</comment>
<feature type="domain" description="Response regulatory" evidence="13">
    <location>
        <begin position="1116"/>
        <end position="1231"/>
    </location>
</feature>
<dbReference type="SUPFAM" id="SSF46689">
    <property type="entry name" value="Homeodomain-like"/>
    <property type="match status" value="1"/>
</dbReference>
<evidence type="ECO:0000256" key="6">
    <source>
        <dbReference type="ARBA" id="ARBA00023015"/>
    </source>
</evidence>
<keyword evidence="15" id="KW-1185">Reference proteome</keyword>
<protein>
    <recommendedName>
        <fullName evidence="2">histidine kinase</fullName>
        <ecNumber evidence="2">2.7.13.3</ecNumber>
    </recommendedName>
</protein>
<dbReference type="PATRIC" id="fig|1203610.3.peg.301"/>
<dbReference type="InterPro" id="IPR036890">
    <property type="entry name" value="HATPase_C_sf"/>
</dbReference>
<dbReference type="InterPro" id="IPR003661">
    <property type="entry name" value="HisK_dim/P_dom"/>
</dbReference>
<dbReference type="Gene3D" id="3.40.50.2300">
    <property type="match status" value="1"/>
</dbReference>
<dbReference type="InterPro" id="IPR011123">
    <property type="entry name" value="Y_Y_Y"/>
</dbReference>
<dbReference type="InterPro" id="IPR036097">
    <property type="entry name" value="HisK_dim/P_sf"/>
</dbReference>
<evidence type="ECO:0000256" key="10">
    <source>
        <dbReference type="SAM" id="Coils"/>
    </source>
</evidence>
<keyword evidence="10" id="KW-0175">Coiled coil</keyword>
<evidence type="ECO:0000256" key="1">
    <source>
        <dbReference type="ARBA" id="ARBA00000085"/>
    </source>
</evidence>
<evidence type="ECO:0000313" key="14">
    <source>
        <dbReference type="EMBL" id="KKB60403.1"/>
    </source>
</evidence>
<dbReference type="Pfam" id="PF07494">
    <property type="entry name" value="Reg_prop"/>
    <property type="match status" value="3"/>
</dbReference>
<dbReference type="InterPro" id="IPR015943">
    <property type="entry name" value="WD40/YVTN_repeat-like_dom_sf"/>
</dbReference>
<dbReference type="GO" id="GO:0003700">
    <property type="term" value="F:DNA-binding transcription factor activity"/>
    <property type="evidence" value="ECO:0007669"/>
    <property type="project" value="InterPro"/>
</dbReference>
<dbReference type="SUPFAM" id="SSF52172">
    <property type="entry name" value="CheY-like"/>
    <property type="match status" value="1"/>
</dbReference>
<name>A0A0F5JRI5_9BACT</name>
<feature type="domain" description="HTH araC/xylS-type" evidence="11">
    <location>
        <begin position="1263"/>
        <end position="1362"/>
    </location>
</feature>
<dbReference type="EC" id="2.7.13.3" evidence="2"/>
<dbReference type="InterPro" id="IPR001789">
    <property type="entry name" value="Sig_transdc_resp-reg_receiver"/>
</dbReference>
<dbReference type="RefSeq" id="WP_028727650.1">
    <property type="nucleotide sequence ID" value="NZ_AUAE01000017.1"/>
</dbReference>
<dbReference type="PROSITE" id="PS50110">
    <property type="entry name" value="RESPONSE_REGULATORY"/>
    <property type="match status" value="1"/>
</dbReference>
<keyword evidence="6" id="KW-0805">Transcription regulation</keyword>
<dbReference type="InterPro" id="IPR003594">
    <property type="entry name" value="HATPase_dom"/>
</dbReference>
<evidence type="ECO:0000256" key="5">
    <source>
        <dbReference type="ARBA" id="ARBA00022777"/>
    </source>
</evidence>
<dbReference type="SMART" id="SM00448">
    <property type="entry name" value="REC"/>
    <property type="match status" value="1"/>
</dbReference>
<dbReference type="InterPro" id="IPR018062">
    <property type="entry name" value="HTH_AraC-typ_CS"/>
</dbReference>
<sequence length="1362" mass="156444">MSMRFIGRLVLFLTLSLFFVSVSGRNERPFFFSHLGVEDGLSQVSVLNIFQDSEGYIWFGTRNGANRYDGYEFKIYQNEVNNQASISDNYIRSINEDSQKNIWVGTSNGMNCIDYKTKKITRFYPQIINPDISTNAVHRFFKHSDGHLYAFTTRSMLKCSPDKTVEYMPYLTEVESPIYAIVQDEQEDIYIGTEESGLYIFSSDWKLKHHFPADSSSNRETLPTSTITVLLASANNTFIGTDESGVCVYNKEKQSFKRLNTSNSGLNNNSVRTMLPLNKDSILIGTFRGLNILNTTDMHISPIEMNMDEEGSLSHYSIHSMLIDRDQTLWVGTYSAGVNYHSPFYKPVSFITPEAFTGIIGKGGEDENGKMWFATEGGGLLFYDPLNGKQQLYPIKPLHEGNYEINIIKSILIKGDSIFCSTHFGSVYLFSIKSKQFRLLYDFKHNDIMTLYLDSRQRLWIPTFTPYQTVLVDGKDYINMFDINGEQQQLKGINAINEIEPNVFLLGGYNDSLYLYDMNKLAMQNISVRLRSKDKNQRLGTIAYILKDYEDELWIATTKGGLFRLDKNLELVKNYQKEDGLSASYITSISIDRKGDIWVVTGNELYKLNRFYDKFNQVKPVDSPTQEFTLYAGDCISSDGTLYFPGNRGILSINPQKMTTNPNSPPIYITSLVVNNPGNSSDKNEQNTILYPSEYEDKITLDADQGSITIRYTAINYVHSEENSYAYMLEGADQSWHQIGNRREAYYSNLRPGKYIFRVKASNNDGVWNPQEATLHITVNPPFYQTWWAYLTYLVIISLVIMRIVQQQHRKHEREREEKYKQLEQDKMNELHEERMRMFTNFSHELRTPLTLIINPLNDLLQRVTFSPEVKEALQMIKKNTGRMLLLVNNLMDIQRYEAGKSILQKTRFNFSSFIREMYHSFESVAHNRDIRFTLENELPELYFTCYDEAEIEKVFFNLLSNAFKFTPANGSVTIRIKRISQSQCEMLPMFPEQQASTLIESSYLLIEIVDTGKGLNKEEAEKIFEPFYRAEEDIHKQVAGTGIGLSLTRSIVLQHQGCIWTDSSEEKGTDFLILLPDTEKQDIKKEEEAVNPHLSEISKKVALLVEETEARNKQTVLLVDDNQEVLQYLEQQLQPDYIVMKAINGKDALEQLEGTFPNIVISDVMMPEMNGLELCKRIKESQDFCHIPVILLTAKSMVSQIEEGLEAGADDYIVKPFQVSLLKARIRNLLSLREKMKIIYGESLTLRNLGVEEPEEDNDFLTQYIDIVKANISNQELDVSVIYQALGMSRANFYRKVKAVTGLSPIELIKNIRLEAGAKLLKESNMNVSEIAQHIGFSSRSYFARSFKAVYGMSPTEYQEK</sequence>
<dbReference type="InterPro" id="IPR011006">
    <property type="entry name" value="CheY-like_superfamily"/>
</dbReference>
<dbReference type="HOGENOM" id="CLU_000445_28_1_10"/>
<reference evidence="14 15" key="1">
    <citation type="submission" date="2013-04" db="EMBL/GenBank/DDBJ databases">
        <title>The Genome Sequence of Parabacteroides gordonii DSM 23371.</title>
        <authorList>
            <consortium name="The Broad Institute Genomics Platform"/>
            <person name="Earl A."/>
            <person name="Ward D."/>
            <person name="Feldgarden M."/>
            <person name="Gevers D."/>
            <person name="Martens E."/>
            <person name="Sakamoto M."/>
            <person name="Benno Y."/>
            <person name="Suzuki N."/>
            <person name="Matsunaga N."/>
            <person name="Koshihara K."/>
            <person name="Seki M."/>
            <person name="Komiya H."/>
            <person name="Walker B."/>
            <person name="Young S."/>
            <person name="Zeng Q."/>
            <person name="Gargeya S."/>
            <person name="Fitzgerald M."/>
            <person name="Haas B."/>
            <person name="Abouelleil A."/>
            <person name="Allen A.W."/>
            <person name="Alvarado L."/>
            <person name="Arachchi H.M."/>
            <person name="Berlin A.M."/>
            <person name="Chapman S.B."/>
            <person name="Gainer-Dewar J."/>
            <person name="Goldberg J."/>
            <person name="Griggs A."/>
            <person name="Gujja S."/>
            <person name="Hansen M."/>
            <person name="Howarth C."/>
            <person name="Imamovic A."/>
            <person name="Ireland A."/>
            <person name="Larimer J."/>
            <person name="McCowan C."/>
            <person name="Murphy C."/>
            <person name="Pearson M."/>
            <person name="Poon T.W."/>
            <person name="Priest M."/>
            <person name="Roberts A."/>
            <person name="Saif S."/>
            <person name="Shea T."/>
            <person name="Sisk P."/>
            <person name="Sykes S."/>
            <person name="Wortman J."/>
            <person name="Nusbaum C."/>
            <person name="Birren B."/>
        </authorList>
    </citation>
    <scope>NUCLEOTIDE SEQUENCE [LARGE SCALE GENOMIC DNA]</scope>
    <source>
        <strain evidence="14 15">MS-1</strain>
    </source>
</reference>